<dbReference type="Proteomes" id="UP000178794">
    <property type="component" value="Unassembled WGS sequence"/>
</dbReference>
<protein>
    <submittedName>
        <fullName evidence="1">Uncharacterized protein</fullName>
    </submittedName>
</protein>
<comment type="caution">
    <text evidence="1">The sequence shown here is derived from an EMBL/GenBank/DDBJ whole genome shotgun (WGS) entry which is preliminary data.</text>
</comment>
<evidence type="ECO:0000313" key="2">
    <source>
        <dbReference type="Proteomes" id="UP000178794"/>
    </source>
</evidence>
<dbReference type="EMBL" id="MFLF01000016">
    <property type="protein sequence ID" value="OGG59366.1"/>
    <property type="molecule type" value="Genomic_DNA"/>
</dbReference>
<evidence type="ECO:0000313" key="1">
    <source>
        <dbReference type="EMBL" id="OGG59366.1"/>
    </source>
</evidence>
<reference evidence="1 2" key="1">
    <citation type="journal article" date="2016" name="Nat. Commun.">
        <title>Thousands of microbial genomes shed light on interconnected biogeochemical processes in an aquifer system.</title>
        <authorList>
            <person name="Anantharaman K."/>
            <person name="Brown C.T."/>
            <person name="Hug L.A."/>
            <person name="Sharon I."/>
            <person name="Castelle C.J."/>
            <person name="Probst A.J."/>
            <person name="Thomas B.C."/>
            <person name="Singh A."/>
            <person name="Wilkins M.J."/>
            <person name="Karaoz U."/>
            <person name="Brodie E.L."/>
            <person name="Williams K.H."/>
            <person name="Hubbard S.S."/>
            <person name="Banfield J.F."/>
        </authorList>
    </citation>
    <scope>NUCLEOTIDE SEQUENCE [LARGE SCALE GENOMIC DNA]</scope>
</reference>
<gene>
    <name evidence="1" type="ORF">A3C89_02585</name>
</gene>
<name>A0A1F6DD89_9BACT</name>
<dbReference type="AlphaFoldDB" id="A0A1F6DD89"/>
<proteinExistence type="predicted"/>
<organism evidence="1 2">
    <name type="scientific">Candidatus Kaiserbacteria bacterium RIFCSPHIGHO2_02_FULL_50_50</name>
    <dbReference type="NCBI Taxonomy" id="1798492"/>
    <lineage>
        <taxon>Bacteria</taxon>
        <taxon>Candidatus Kaiseribacteriota</taxon>
    </lineage>
</organism>
<sequence>MAHPTNLEGANLTNHALGFALGGLRYDQLGEVLLGLAARIDHDARSDAARGRRGLAFELNHSSLALNELLKHIEKAQKICAPYMVTEMERNKPVTVTVTRSDTLRWDE</sequence>
<accession>A0A1F6DD89</accession>